<evidence type="ECO:0000256" key="1">
    <source>
        <dbReference type="ARBA" id="ARBA00022723"/>
    </source>
</evidence>
<dbReference type="Gene3D" id="3.30.70.2330">
    <property type="match status" value="1"/>
</dbReference>
<evidence type="ECO:0000256" key="2">
    <source>
        <dbReference type="ARBA" id="ARBA00022801"/>
    </source>
</evidence>
<sequence length="124" mass="14000">MQMKQEYYITITGTSHYYGMRPFSVGKRFKCVKEPSNPYDGEAIRAVMKEIGTIGYVANSAYTTATGTMSAGRIYDRVQKKFQAEVMFITSSKVICRVVKGIREEKEGETVGKAEDQKGLNCEW</sequence>
<dbReference type="Pfam" id="PF08797">
    <property type="entry name" value="HIRAN"/>
    <property type="match status" value="1"/>
</dbReference>
<reference evidence="4 5" key="1">
    <citation type="submission" date="2015-09" db="EMBL/GenBank/DDBJ databases">
        <authorList>
            <consortium name="Pathogen Informatics"/>
        </authorList>
    </citation>
    <scope>NUCLEOTIDE SEQUENCE [LARGE SCALE GENOMIC DNA]</scope>
    <source>
        <strain evidence="4 5">2789STDY5608850</strain>
    </source>
</reference>
<name>A0A174JAN7_9FIRM</name>
<feature type="domain" description="HIRAN" evidence="3">
    <location>
        <begin position="6"/>
        <end position="60"/>
    </location>
</feature>
<protein>
    <recommendedName>
        <fullName evidence="3">HIRAN domain-containing protein</fullName>
    </recommendedName>
</protein>
<dbReference type="EMBL" id="CYZE01000015">
    <property type="protein sequence ID" value="CUO96752.1"/>
    <property type="molecule type" value="Genomic_DNA"/>
</dbReference>
<dbReference type="GO" id="GO:0008270">
    <property type="term" value="F:zinc ion binding"/>
    <property type="evidence" value="ECO:0007669"/>
    <property type="project" value="InterPro"/>
</dbReference>
<evidence type="ECO:0000313" key="5">
    <source>
        <dbReference type="Proteomes" id="UP000095651"/>
    </source>
</evidence>
<accession>A0A174JAN7</accession>
<evidence type="ECO:0000313" key="4">
    <source>
        <dbReference type="EMBL" id="CUO96752.1"/>
    </source>
</evidence>
<organism evidence="4 5">
    <name type="scientific">Hungatella hathewayi</name>
    <dbReference type="NCBI Taxonomy" id="154046"/>
    <lineage>
        <taxon>Bacteria</taxon>
        <taxon>Bacillati</taxon>
        <taxon>Bacillota</taxon>
        <taxon>Clostridia</taxon>
        <taxon>Lachnospirales</taxon>
        <taxon>Lachnospiraceae</taxon>
        <taxon>Hungatella</taxon>
    </lineage>
</organism>
<evidence type="ECO:0000259" key="3">
    <source>
        <dbReference type="Pfam" id="PF08797"/>
    </source>
</evidence>
<dbReference type="GO" id="GO:0003676">
    <property type="term" value="F:nucleic acid binding"/>
    <property type="evidence" value="ECO:0007669"/>
    <property type="project" value="InterPro"/>
</dbReference>
<proteinExistence type="predicted"/>
<dbReference type="GO" id="GO:0016818">
    <property type="term" value="F:hydrolase activity, acting on acid anhydrides, in phosphorus-containing anhydrides"/>
    <property type="evidence" value="ECO:0007669"/>
    <property type="project" value="InterPro"/>
</dbReference>
<dbReference type="Proteomes" id="UP000095651">
    <property type="component" value="Unassembled WGS sequence"/>
</dbReference>
<keyword evidence="1" id="KW-0479">Metal-binding</keyword>
<gene>
    <name evidence="4" type="ORF">ERS852407_04556</name>
</gene>
<dbReference type="AlphaFoldDB" id="A0A174JAN7"/>
<dbReference type="InterPro" id="IPR014905">
    <property type="entry name" value="HIRAN"/>
</dbReference>
<keyword evidence="2" id="KW-0378">Hydrolase</keyword>